<comment type="function">
    <text evidence="1">May be involved in the biogenesis of curli organelles.</text>
</comment>
<keyword evidence="6" id="KW-1185">Reference proteome</keyword>
<keyword evidence="3 4" id="KW-0732">Signal</keyword>
<organism evidence="5 6">
    <name type="scientific">Salinimicrobium marinum</name>
    <dbReference type="NCBI Taxonomy" id="680283"/>
    <lineage>
        <taxon>Bacteria</taxon>
        <taxon>Pseudomonadati</taxon>
        <taxon>Bacteroidota</taxon>
        <taxon>Flavobacteriia</taxon>
        <taxon>Flavobacteriales</taxon>
        <taxon>Flavobacteriaceae</taxon>
        <taxon>Salinimicrobium</taxon>
    </lineage>
</organism>
<accession>A0A918VTR0</accession>
<gene>
    <name evidence="5" type="primary">csgF</name>
    <name evidence="5" type="ORF">GCM10007103_07030</name>
</gene>
<evidence type="ECO:0000256" key="4">
    <source>
        <dbReference type="SAM" id="SignalP"/>
    </source>
</evidence>
<feature type="chain" id="PRO_5036834411" description="Curli production assembly/transport component CsgF" evidence="4">
    <location>
        <begin position="19"/>
        <end position="134"/>
    </location>
</feature>
<proteinExistence type="predicted"/>
<name>A0A918VTR0_9FLAO</name>
<comment type="caution">
    <text evidence="5">The sequence shown here is derived from an EMBL/GenBank/DDBJ whole genome shotgun (WGS) entry which is preliminary data.</text>
</comment>
<evidence type="ECO:0000256" key="1">
    <source>
        <dbReference type="ARBA" id="ARBA00003989"/>
    </source>
</evidence>
<protein>
    <recommendedName>
        <fullName evidence="2">Curli production assembly/transport component CsgF</fullName>
    </recommendedName>
</protein>
<dbReference type="InterPro" id="IPR018893">
    <property type="entry name" value="T8SS_CsgF"/>
</dbReference>
<dbReference type="AlphaFoldDB" id="A0A918VTR0"/>
<dbReference type="RefSeq" id="WP_189603304.1">
    <property type="nucleotide sequence ID" value="NZ_BMXB01000001.1"/>
</dbReference>
<reference evidence="5" key="1">
    <citation type="journal article" date="2014" name="Int. J. Syst. Evol. Microbiol.">
        <title>Complete genome sequence of Corynebacterium casei LMG S-19264T (=DSM 44701T), isolated from a smear-ripened cheese.</title>
        <authorList>
            <consortium name="US DOE Joint Genome Institute (JGI-PGF)"/>
            <person name="Walter F."/>
            <person name="Albersmeier A."/>
            <person name="Kalinowski J."/>
            <person name="Ruckert C."/>
        </authorList>
    </citation>
    <scope>NUCLEOTIDE SEQUENCE</scope>
    <source>
        <strain evidence="5">KCTC 12719</strain>
    </source>
</reference>
<dbReference type="EMBL" id="BMXB01000001">
    <property type="protein sequence ID" value="GHA28099.1"/>
    <property type="molecule type" value="Genomic_DNA"/>
</dbReference>
<sequence length="134" mass="14616">MKSFFVLLFFMGALSCQAQDLVYTPKNPAFGGNPYNSQWLLASAEAQNSFEDPSATTGRAQQTELERFTSSLNSQLLGQVSRSMFTNQFGQDGLSPGTYTFGSLALDIYPSNEGLVINILDTNTGEQTQIVIPN</sequence>
<dbReference type="Pfam" id="PF10614">
    <property type="entry name" value="CsgF"/>
    <property type="match status" value="1"/>
</dbReference>
<dbReference type="Proteomes" id="UP000610456">
    <property type="component" value="Unassembled WGS sequence"/>
</dbReference>
<evidence type="ECO:0000313" key="5">
    <source>
        <dbReference type="EMBL" id="GHA28099.1"/>
    </source>
</evidence>
<evidence type="ECO:0000256" key="3">
    <source>
        <dbReference type="ARBA" id="ARBA00022729"/>
    </source>
</evidence>
<reference evidence="5" key="2">
    <citation type="submission" date="2020-09" db="EMBL/GenBank/DDBJ databases">
        <authorList>
            <person name="Sun Q."/>
            <person name="Kim S."/>
        </authorList>
    </citation>
    <scope>NUCLEOTIDE SEQUENCE</scope>
    <source>
        <strain evidence="5">KCTC 12719</strain>
    </source>
</reference>
<dbReference type="PROSITE" id="PS51257">
    <property type="entry name" value="PROKAR_LIPOPROTEIN"/>
    <property type="match status" value="1"/>
</dbReference>
<feature type="signal peptide" evidence="4">
    <location>
        <begin position="1"/>
        <end position="18"/>
    </location>
</feature>
<evidence type="ECO:0000256" key="2">
    <source>
        <dbReference type="ARBA" id="ARBA00014031"/>
    </source>
</evidence>
<evidence type="ECO:0000313" key="6">
    <source>
        <dbReference type="Proteomes" id="UP000610456"/>
    </source>
</evidence>